<dbReference type="EMBL" id="MLAK01000451">
    <property type="protein sequence ID" value="OHT13939.1"/>
    <property type="molecule type" value="Genomic_DNA"/>
</dbReference>
<organism evidence="2 3">
    <name type="scientific">Tritrichomonas foetus</name>
    <dbReference type="NCBI Taxonomy" id="1144522"/>
    <lineage>
        <taxon>Eukaryota</taxon>
        <taxon>Metamonada</taxon>
        <taxon>Parabasalia</taxon>
        <taxon>Tritrichomonadida</taxon>
        <taxon>Tritrichomonadidae</taxon>
        <taxon>Tritrichomonas</taxon>
    </lineage>
</organism>
<evidence type="ECO:0000256" key="1">
    <source>
        <dbReference type="SAM" id="MobiDB-lite"/>
    </source>
</evidence>
<dbReference type="GeneID" id="94833322"/>
<dbReference type="VEuPathDB" id="TrichDB:TRFO_15842"/>
<name>A0A1J4KRQ0_9EUKA</name>
<evidence type="ECO:0000313" key="2">
    <source>
        <dbReference type="EMBL" id="OHT13939.1"/>
    </source>
</evidence>
<protein>
    <submittedName>
        <fullName evidence="2">Uncharacterized protein</fullName>
    </submittedName>
</protein>
<keyword evidence="3" id="KW-1185">Reference proteome</keyword>
<feature type="compositionally biased region" description="Basic and acidic residues" evidence="1">
    <location>
        <begin position="23"/>
        <end position="41"/>
    </location>
</feature>
<reference evidence="2" key="1">
    <citation type="submission" date="2016-10" db="EMBL/GenBank/DDBJ databases">
        <authorList>
            <person name="Benchimol M."/>
            <person name="Almeida L.G."/>
            <person name="Vasconcelos A.T."/>
            <person name="Perreira-Neves A."/>
            <person name="Rosa I.A."/>
            <person name="Tasca T."/>
            <person name="Bogo M.R."/>
            <person name="de Souza W."/>
        </authorList>
    </citation>
    <scope>NUCLEOTIDE SEQUENCE [LARGE SCALE GENOMIC DNA]</scope>
    <source>
        <strain evidence="2">K</strain>
    </source>
</reference>
<dbReference type="Proteomes" id="UP000179807">
    <property type="component" value="Unassembled WGS sequence"/>
</dbReference>
<proteinExistence type="predicted"/>
<accession>A0A1J4KRQ0</accession>
<gene>
    <name evidence="2" type="ORF">TRFO_15842</name>
</gene>
<dbReference type="AlphaFoldDB" id="A0A1J4KRQ0"/>
<sequence length="276" mass="31523">MKKKKIDLHMALLVLYDKKYPLDSEGNRTDDERPSKKDPRKNFTKKSYNYNLHRNRKLDKATDDTNSEFNLMDGFFNDIDEQKCVEILKMYEDNPLSNNNHESNNQTNIVNIDQSMGILPSLDQDHFHNLNHKHELNNSCFSIQNNQNSTIGVIPTDLMINNNNQNNSDISPKDDSYSTSPSCDSAQIISKNSAGIGCVYDQQQLICSNSLPVNNNNSVFIEKEIQINENYQNPIGFCAEGENFTNETILSEMTFCSMVSDQVSDNEDLANFAVFY</sequence>
<evidence type="ECO:0000313" key="3">
    <source>
        <dbReference type="Proteomes" id="UP000179807"/>
    </source>
</evidence>
<feature type="region of interest" description="Disordered" evidence="1">
    <location>
        <begin position="23"/>
        <end position="48"/>
    </location>
</feature>
<comment type="caution">
    <text evidence="2">The sequence shown here is derived from an EMBL/GenBank/DDBJ whole genome shotgun (WGS) entry which is preliminary data.</text>
</comment>
<dbReference type="RefSeq" id="XP_068367075.1">
    <property type="nucleotide sequence ID" value="XM_068498618.1"/>
</dbReference>